<protein>
    <submittedName>
        <fullName evidence="2">Uncharacterized protein</fullName>
    </submittedName>
</protein>
<feature type="region of interest" description="Disordered" evidence="1">
    <location>
        <begin position="244"/>
        <end position="282"/>
    </location>
</feature>
<dbReference type="PROSITE" id="PS51318">
    <property type="entry name" value="TAT"/>
    <property type="match status" value="1"/>
</dbReference>
<reference evidence="3" key="1">
    <citation type="journal article" date="2019" name="Int. J. Syst. Evol. Microbiol.">
        <title>The Global Catalogue of Microorganisms (GCM) 10K type strain sequencing project: providing services to taxonomists for standard genome sequencing and annotation.</title>
        <authorList>
            <consortium name="The Broad Institute Genomics Platform"/>
            <consortium name="The Broad Institute Genome Sequencing Center for Infectious Disease"/>
            <person name="Wu L."/>
            <person name="Ma J."/>
        </authorList>
    </citation>
    <scope>NUCLEOTIDE SEQUENCE [LARGE SCALE GENOMIC DNA]</scope>
    <source>
        <strain evidence="3">JCM 15575</strain>
    </source>
</reference>
<accession>A0ABP4S315</accession>
<organism evidence="2 3">
    <name type="scientific">Microbacterium lacus</name>
    <dbReference type="NCBI Taxonomy" id="415217"/>
    <lineage>
        <taxon>Bacteria</taxon>
        <taxon>Bacillati</taxon>
        <taxon>Actinomycetota</taxon>
        <taxon>Actinomycetes</taxon>
        <taxon>Micrococcales</taxon>
        <taxon>Microbacteriaceae</taxon>
        <taxon>Microbacterium</taxon>
    </lineage>
</organism>
<comment type="caution">
    <text evidence="2">The sequence shown here is derived from an EMBL/GenBank/DDBJ whole genome shotgun (WGS) entry which is preliminary data.</text>
</comment>
<sequence length="282" mass="29497">MNMAIGAPENETPTATGVSRRTLVKGAAWAVPVIALAAPVPAFAASRCTPTTALDSLAVGTKPSSITFFPSENPPVTASLAWSSSSNQVNRGNTGEVAQTSTTPSWRYLEMEMERNGQRALTQGDWVQLTITMSKPVTNLSFIIHDIDQTQSGWRDLINVRTAGYTANLGSPTNIQGTGSEANPFRPIQNGDYPINSGENAIRLTWAGPVQTVVIRYVAGITGNSGNQHVGIGNLSYNACVTPTGPTSRSLSARSVAPSGDQGLLVPPTGGTPIDSDGSTDL</sequence>
<keyword evidence="3" id="KW-1185">Reference proteome</keyword>
<dbReference type="InterPro" id="IPR006311">
    <property type="entry name" value="TAT_signal"/>
</dbReference>
<proteinExistence type="predicted"/>
<dbReference type="RefSeq" id="WP_344051933.1">
    <property type="nucleotide sequence ID" value="NZ_BAAAPK010000001.1"/>
</dbReference>
<evidence type="ECO:0000313" key="3">
    <source>
        <dbReference type="Proteomes" id="UP001500596"/>
    </source>
</evidence>
<feature type="compositionally biased region" description="Polar residues" evidence="1">
    <location>
        <begin position="244"/>
        <end position="253"/>
    </location>
</feature>
<dbReference type="Proteomes" id="UP001500596">
    <property type="component" value="Unassembled WGS sequence"/>
</dbReference>
<name>A0ABP4S315_9MICO</name>
<evidence type="ECO:0000256" key="1">
    <source>
        <dbReference type="SAM" id="MobiDB-lite"/>
    </source>
</evidence>
<evidence type="ECO:0000313" key="2">
    <source>
        <dbReference type="EMBL" id="GAA1666602.1"/>
    </source>
</evidence>
<dbReference type="EMBL" id="BAAAPK010000001">
    <property type="protein sequence ID" value="GAA1666602.1"/>
    <property type="molecule type" value="Genomic_DNA"/>
</dbReference>
<gene>
    <name evidence="2" type="ORF">GCM10009807_08410</name>
</gene>